<evidence type="ECO:0000259" key="5">
    <source>
        <dbReference type="SMART" id="SM00460"/>
    </source>
</evidence>
<organism evidence="6 8">
    <name type="scientific">Plasmodiophora brassicae</name>
    <name type="common">Clubroot disease agent</name>
    <dbReference type="NCBI Taxonomy" id="37360"/>
    <lineage>
        <taxon>Eukaryota</taxon>
        <taxon>Sar</taxon>
        <taxon>Rhizaria</taxon>
        <taxon>Endomyxa</taxon>
        <taxon>Phytomyxea</taxon>
        <taxon>Plasmodiophorida</taxon>
        <taxon>Plasmodiophoridae</taxon>
        <taxon>Plasmodiophora</taxon>
    </lineage>
</organism>
<evidence type="ECO:0000256" key="4">
    <source>
        <dbReference type="SAM" id="MobiDB-lite"/>
    </source>
</evidence>
<dbReference type="GO" id="GO:0046872">
    <property type="term" value="F:metal ion binding"/>
    <property type="evidence" value="ECO:0007669"/>
    <property type="project" value="UniProtKB-KW"/>
</dbReference>
<evidence type="ECO:0000256" key="1">
    <source>
        <dbReference type="ARBA" id="ARBA00009390"/>
    </source>
</evidence>
<keyword evidence="7" id="KW-0496">Mitochondrion</keyword>
<evidence type="ECO:0000256" key="2">
    <source>
        <dbReference type="ARBA" id="ARBA00022723"/>
    </source>
</evidence>
<dbReference type="STRING" id="37360.A0A0G4J7U3"/>
<dbReference type="Proteomes" id="UP000039324">
    <property type="component" value="Unassembled WGS sequence"/>
</dbReference>
<protein>
    <recommendedName>
        <fullName evidence="5">Transglutaminase-like domain-containing protein</fullName>
    </recommendedName>
</protein>
<reference evidence="6 8" key="1">
    <citation type="submission" date="2015-02" db="EMBL/GenBank/DDBJ databases">
        <authorList>
            <person name="Chooi Y.-H."/>
        </authorList>
    </citation>
    <scope>NUCLEOTIDE SEQUENCE [LARGE SCALE GENOMIC DNA]</scope>
    <source>
        <strain evidence="6">E3</strain>
    </source>
</reference>
<evidence type="ECO:0000313" key="8">
    <source>
        <dbReference type="Proteomes" id="UP000039324"/>
    </source>
</evidence>
<dbReference type="InterPro" id="IPR038765">
    <property type="entry name" value="Papain-like_cys_pep_sf"/>
</dbReference>
<dbReference type="Gene3D" id="3.10.620.30">
    <property type="match status" value="1"/>
</dbReference>
<dbReference type="GO" id="GO:0005634">
    <property type="term" value="C:nucleus"/>
    <property type="evidence" value="ECO:0007669"/>
    <property type="project" value="TreeGrafter"/>
</dbReference>
<dbReference type="SMART" id="SM00460">
    <property type="entry name" value="TGc"/>
    <property type="match status" value="1"/>
</dbReference>
<dbReference type="GO" id="GO:0006516">
    <property type="term" value="P:glycoprotein catabolic process"/>
    <property type="evidence" value="ECO:0007669"/>
    <property type="project" value="TreeGrafter"/>
</dbReference>
<keyword evidence="8" id="KW-1185">Reference proteome</keyword>
<dbReference type="FunFam" id="2.20.25.10:FF:000011">
    <property type="entry name" value="peptide-N(4)-(N-acetyl-beta- glucosaminyl)asparagine amidase"/>
    <property type="match status" value="1"/>
</dbReference>
<dbReference type="EMBL" id="CDSF01000144">
    <property type="protein sequence ID" value="CEP03356.1"/>
    <property type="molecule type" value="Genomic_DNA"/>
</dbReference>
<dbReference type="Gene3D" id="2.20.25.10">
    <property type="match status" value="1"/>
</dbReference>
<dbReference type="Pfam" id="PF16558">
    <property type="entry name" value="AZUL"/>
    <property type="match status" value="1"/>
</dbReference>
<keyword evidence="3" id="KW-0862">Zinc</keyword>
<name>A0A0G4J7U3_PLABS</name>
<dbReference type="OMA" id="HADCCEN"/>
<feature type="region of interest" description="Disordered" evidence="4">
    <location>
        <begin position="490"/>
        <end position="528"/>
    </location>
</feature>
<evidence type="ECO:0000313" key="9">
    <source>
        <dbReference type="Proteomes" id="UP000290189"/>
    </source>
</evidence>
<reference evidence="7 9" key="2">
    <citation type="submission" date="2018-03" db="EMBL/GenBank/DDBJ databases">
        <authorList>
            <person name="Fogelqvist J."/>
        </authorList>
    </citation>
    <scope>NUCLEOTIDE SEQUENCE [LARGE SCALE GENOMIC DNA]</scope>
</reference>
<evidence type="ECO:0000313" key="7">
    <source>
        <dbReference type="EMBL" id="SPQ95594.1"/>
    </source>
</evidence>
<dbReference type="SUPFAM" id="SSF54001">
    <property type="entry name" value="Cysteine proteinases"/>
    <property type="match status" value="1"/>
</dbReference>
<dbReference type="EMBL" id="OVEO01000004">
    <property type="protein sequence ID" value="SPQ95594.1"/>
    <property type="molecule type" value="Genomic_DNA"/>
</dbReference>
<dbReference type="GO" id="GO:0000224">
    <property type="term" value="F:peptide-N4-(N-acetyl-beta-glucosaminyl)asparagine amidase activity"/>
    <property type="evidence" value="ECO:0007669"/>
    <property type="project" value="TreeGrafter"/>
</dbReference>
<keyword evidence="2" id="KW-0479">Metal-binding</keyword>
<feature type="compositionally biased region" description="Low complexity" evidence="4">
    <location>
        <begin position="492"/>
        <end position="509"/>
    </location>
</feature>
<dbReference type="PANTHER" id="PTHR12143">
    <property type="entry name" value="PEPTIDE N-GLYCANASE PNGASE -RELATED"/>
    <property type="match status" value="1"/>
</dbReference>
<dbReference type="GO" id="GO:0005829">
    <property type="term" value="C:cytosol"/>
    <property type="evidence" value="ECO:0007669"/>
    <property type="project" value="TreeGrafter"/>
</dbReference>
<dbReference type="Proteomes" id="UP000290189">
    <property type="component" value="Unassembled WGS sequence"/>
</dbReference>
<gene>
    <name evidence="6" type="ORF">PBRA_003116</name>
    <name evidence="7" type="ORF">PLBR_LOCUS2809</name>
</gene>
<dbReference type="InterPro" id="IPR050883">
    <property type="entry name" value="PNGase"/>
</dbReference>
<comment type="similarity">
    <text evidence="1">Belongs to the transglutaminase-like superfamily. PNGase family.</text>
</comment>
<dbReference type="InterPro" id="IPR002931">
    <property type="entry name" value="Transglutaminase-like"/>
</dbReference>
<feature type="domain" description="Transglutaminase-like" evidence="5">
    <location>
        <begin position="313"/>
        <end position="368"/>
    </location>
</feature>
<dbReference type="OrthoDB" id="409136at2759"/>
<dbReference type="InterPro" id="IPR042556">
    <property type="entry name" value="AZUL_sf"/>
</dbReference>
<evidence type="ECO:0000313" key="6">
    <source>
        <dbReference type="EMBL" id="CEP03356.1"/>
    </source>
</evidence>
<accession>A0A0G4J7U3</accession>
<geneLocation type="mitochondrion" evidence="7"/>
<dbReference type="AlphaFoldDB" id="A0A0G4J7U3"/>
<proteinExistence type="inferred from homology"/>
<dbReference type="InterPro" id="IPR032353">
    <property type="entry name" value="AZUL"/>
</dbReference>
<dbReference type="PANTHER" id="PTHR12143:SF19">
    <property type="entry name" value="PEPTIDE-N(4)-(N-ACETYL-BETA-GLUCOSAMINYL)ASPARAGINE AMIDASE"/>
    <property type="match status" value="1"/>
</dbReference>
<dbReference type="Gene3D" id="6.10.130.10">
    <property type="entry name" value="Ubiquitin-protein ligase E3A, N-terminal zinc-binding domain (AZUL)"/>
    <property type="match status" value="1"/>
</dbReference>
<evidence type="ECO:0000256" key="3">
    <source>
        <dbReference type="ARBA" id="ARBA00022833"/>
    </source>
</evidence>
<dbReference type="Pfam" id="PF01841">
    <property type="entry name" value="Transglut_core"/>
    <property type="match status" value="1"/>
</dbReference>
<sequence length="588" mass="65354">MSRRVRVEWGGRVFDIDDVGDDADVVRGQIYSLTDVEPEEQVLDPGLDRAFVDGFDGILHLSRKRSPEPADGSDAIDPALVLESIPWQTDCSKIWLGSTSVRQPGLRIGDTVICLACSAACKAAYVRHAAEVSSSGSDPFVCGCGTGCLFHPRIQSQAELLVEPFLGFLRTALGQLQERQEVAVMDNRKQRMAMQIRSYFQHIPDFENPANQAKALEVIPLQKLLDRGKERGPDALPGRDELVFQLLFWFKHEFFSWVNSLPCSSCGGGTTTIGGAEPNQEELRFGAGRVELHKCNACGQVNRFPRYNNSGKLMETRRGRCGEWAQAFTLCCRALKFDARYVVDWTDHVWTEVWSDETQRFVHCDPCENRYDAPLLYEAGWGKKLSYVIGFSVDGVRDVTRRYTANYATENGVLSRRRECPEDWLAGELERYSSACLSRMNPDRASLVRSRWSREKDQLLGISTVSTHDQLPGRESGSVEWRRARGELGDNASAKVAKSAGADSASSSSQQDTSKRVNPVVDGDAKARAQEQARRYFSQLTQGCGNGSCTNVEFCASAPGSQTNSKPVRDNLQRALQLVVTYGDSKLC</sequence>